<dbReference type="InterPro" id="IPR029068">
    <property type="entry name" value="Glyas_Bleomycin-R_OHBP_Dase"/>
</dbReference>
<name>A0A7X6JY52_9RHOB</name>
<protein>
    <submittedName>
        <fullName evidence="2">VOC family protein</fullName>
    </submittedName>
</protein>
<accession>A0A7X6JY52</accession>
<gene>
    <name evidence="2" type="ORF">HCU73_02535</name>
</gene>
<evidence type="ECO:0000313" key="2">
    <source>
        <dbReference type="EMBL" id="NKX43453.1"/>
    </source>
</evidence>
<organism evidence="2 3">
    <name type="scientific">Roseicyclus persicicus</name>
    <dbReference type="NCBI Taxonomy" id="2650661"/>
    <lineage>
        <taxon>Bacteria</taxon>
        <taxon>Pseudomonadati</taxon>
        <taxon>Pseudomonadota</taxon>
        <taxon>Alphaproteobacteria</taxon>
        <taxon>Rhodobacterales</taxon>
        <taxon>Roseobacteraceae</taxon>
        <taxon>Roseicyclus</taxon>
    </lineage>
</organism>
<dbReference type="EMBL" id="JAAZQQ010000001">
    <property type="protein sequence ID" value="NKX43453.1"/>
    <property type="molecule type" value="Genomic_DNA"/>
</dbReference>
<dbReference type="Gene3D" id="3.10.180.10">
    <property type="entry name" value="2,3-Dihydroxybiphenyl 1,2-Dioxygenase, domain 1"/>
    <property type="match status" value="1"/>
</dbReference>
<feature type="domain" description="Glyoxalase-like" evidence="1">
    <location>
        <begin position="4"/>
        <end position="174"/>
    </location>
</feature>
<dbReference type="Proteomes" id="UP000526408">
    <property type="component" value="Unassembled WGS sequence"/>
</dbReference>
<dbReference type="SUPFAM" id="SSF54593">
    <property type="entry name" value="Glyoxalase/Bleomycin resistance protein/Dihydroxybiphenyl dioxygenase"/>
    <property type="match status" value="1"/>
</dbReference>
<dbReference type="AlphaFoldDB" id="A0A7X6JY52"/>
<evidence type="ECO:0000259" key="1">
    <source>
        <dbReference type="Pfam" id="PF13468"/>
    </source>
</evidence>
<sequence length="203" mass="21673">MLVLDHIAVAAERLEDGAAAVERALGLPLQPGGQHPHMGTHNRLMGLGPEYLEVIAIDPEGQAPAQPRWFDLDNFRGAPRATTWICRCDDLEAALAAAPEGVGVPWSLARADLRWRMAVPKDGKLPFGGLFPALIQWEGTAHPAPRLAQLGARLSRLRLVSPEAGALRAALAPLVADQRIEVVEGPAPRMEAVIATHGGEVVL</sequence>
<reference evidence="2 3" key="1">
    <citation type="submission" date="2020-04" db="EMBL/GenBank/DDBJ databases">
        <authorList>
            <person name="Yoon J."/>
        </authorList>
    </citation>
    <scope>NUCLEOTIDE SEQUENCE [LARGE SCALE GENOMIC DNA]</scope>
    <source>
        <strain evidence="2 3">KMU-115</strain>
    </source>
</reference>
<comment type="caution">
    <text evidence="2">The sequence shown here is derived from an EMBL/GenBank/DDBJ whole genome shotgun (WGS) entry which is preliminary data.</text>
</comment>
<dbReference type="Pfam" id="PF13468">
    <property type="entry name" value="Glyoxalase_3"/>
    <property type="match status" value="1"/>
</dbReference>
<dbReference type="InterPro" id="IPR025870">
    <property type="entry name" value="Glyoxalase-like_dom"/>
</dbReference>
<evidence type="ECO:0000313" key="3">
    <source>
        <dbReference type="Proteomes" id="UP000526408"/>
    </source>
</evidence>
<proteinExistence type="predicted"/>
<dbReference type="RefSeq" id="WP_168621821.1">
    <property type="nucleotide sequence ID" value="NZ_JAAZQQ010000001.1"/>
</dbReference>
<keyword evidence="3" id="KW-1185">Reference proteome</keyword>